<feature type="domain" description="Phosphotyrosine protein phosphatase I" evidence="2">
    <location>
        <begin position="5"/>
        <end position="141"/>
    </location>
</feature>
<reference evidence="4" key="1">
    <citation type="submission" date="2016-10" db="EMBL/GenBank/DDBJ databases">
        <authorList>
            <person name="Varghese N."/>
            <person name="Submissions S."/>
        </authorList>
    </citation>
    <scope>NUCLEOTIDE SEQUENCE [LARGE SCALE GENOMIC DNA]</scope>
    <source>
        <strain evidence="4">DSM 6150</strain>
    </source>
</reference>
<dbReference type="SMART" id="SM00226">
    <property type="entry name" value="LMWPc"/>
    <property type="match status" value="1"/>
</dbReference>
<name>A0A1I4WI57_9NEIS</name>
<evidence type="ECO:0000313" key="4">
    <source>
        <dbReference type="Proteomes" id="UP000242869"/>
    </source>
</evidence>
<keyword evidence="1" id="KW-0059">Arsenical resistance</keyword>
<dbReference type="Gene3D" id="3.40.50.2300">
    <property type="match status" value="1"/>
</dbReference>
<dbReference type="STRING" id="83765.SAMN05660284_00630"/>
<dbReference type="PANTHER" id="PTHR43428:SF1">
    <property type="entry name" value="ARSENATE REDUCTASE"/>
    <property type="match status" value="1"/>
</dbReference>
<dbReference type="Proteomes" id="UP000242869">
    <property type="component" value="Unassembled WGS sequence"/>
</dbReference>
<evidence type="ECO:0000256" key="1">
    <source>
        <dbReference type="ARBA" id="ARBA00022849"/>
    </source>
</evidence>
<protein>
    <submittedName>
        <fullName evidence="3">Arsenate reductase</fullName>
    </submittedName>
</protein>
<sequence length="164" mass="17879">MSKTFNVLFLCTGNSGRSIMSEGLLNLLGQGRFKAYSAGSKPAARPNPLALELLEKAGYDTSGMYSKSWNVFEEPGAPVMDVVITVCGNAAKEVCPIWPGHPATAHWSYDDPVGETDEEKRMAFFKVFNQIKQRIEGLVSLPDEKLEGLSLKASLQDIAQKPLA</sequence>
<dbReference type="RefSeq" id="WP_091191402.1">
    <property type="nucleotide sequence ID" value="NZ_FOVE01000003.1"/>
</dbReference>
<dbReference type="AlphaFoldDB" id="A0A1I4WI57"/>
<evidence type="ECO:0000313" key="3">
    <source>
        <dbReference type="EMBL" id="SFN13358.1"/>
    </source>
</evidence>
<dbReference type="OrthoDB" id="9793058at2"/>
<evidence type="ECO:0000259" key="2">
    <source>
        <dbReference type="SMART" id="SM00226"/>
    </source>
</evidence>
<dbReference type="InterPro" id="IPR023485">
    <property type="entry name" value="Ptyr_pPase"/>
</dbReference>
<accession>A0A1I4WI57</accession>
<proteinExistence type="predicted"/>
<dbReference type="EMBL" id="FOVE01000003">
    <property type="protein sequence ID" value="SFN13358.1"/>
    <property type="molecule type" value="Genomic_DNA"/>
</dbReference>
<dbReference type="SUPFAM" id="SSF52788">
    <property type="entry name" value="Phosphotyrosine protein phosphatases I"/>
    <property type="match status" value="1"/>
</dbReference>
<dbReference type="InterPro" id="IPR036196">
    <property type="entry name" value="Ptyr_pPase_sf"/>
</dbReference>
<gene>
    <name evidence="3" type="ORF">SAMN05660284_00630</name>
</gene>
<dbReference type="Pfam" id="PF01451">
    <property type="entry name" value="LMWPc"/>
    <property type="match status" value="1"/>
</dbReference>
<organism evidence="3 4">
    <name type="scientific">Formivibrio citricus</name>
    <dbReference type="NCBI Taxonomy" id="83765"/>
    <lineage>
        <taxon>Bacteria</taxon>
        <taxon>Pseudomonadati</taxon>
        <taxon>Pseudomonadota</taxon>
        <taxon>Betaproteobacteria</taxon>
        <taxon>Neisseriales</taxon>
        <taxon>Chitinibacteraceae</taxon>
        <taxon>Formivibrio</taxon>
    </lineage>
</organism>
<dbReference type="GO" id="GO:0046685">
    <property type="term" value="P:response to arsenic-containing substance"/>
    <property type="evidence" value="ECO:0007669"/>
    <property type="project" value="UniProtKB-KW"/>
</dbReference>
<dbReference type="PANTHER" id="PTHR43428">
    <property type="entry name" value="ARSENATE REDUCTASE"/>
    <property type="match status" value="1"/>
</dbReference>
<dbReference type="CDD" id="cd16345">
    <property type="entry name" value="LMWP_ArsC"/>
    <property type="match status" value="1"/>
</dbReference>
<keyword evidence="4" id="KW-1185">Reference proteome</keyword>